<dbReference type="SMART" id="SM00513">
    <property type="entry name" value="SAP"/>
    <property type="match status" value="1"/>
</dbReference>
<dbReference type="Pfam" id="PF02037">
    <property type="entry name" value="SAP"/>
    <property type="match status" value="1"/>
</dbReference>
<dbReference type="AlphaFoldDB" id="A0A9W7FPH9"/>
<sequence>MSFDFPSSPPPPSIPLKSKSQSRPALKSIAVNQSVLPVTKEPNKMKVSELRLSLSRRNLSTTGLKKDLLSRLLEFIDKENAIVSASAAKSSNRSVSAPKNPRQIPVTFDEALLHVHPSSPPHFPPFPPKNLALLLRRPQPSSLKTLKTSLTGLPTSTTTFSSLHLPLNETLLGFTPTGQYFITVTSSCSELKYYYIHIIGEALNEGEFFSPKGKRKFSSWELDESINISYVAEDDPVKQIIKISPKPESTHPASFQFKGVSQHLNSRYRFLENDITSIPFTLLLHKTSNFYISQIRRPGVLETGDTPGRGRGEVLNCFVVGEGEGCGCGGRVCLNLEVEEDEEVGGGVYLNAGSCCKFVDNDVSGVLCMHENKECVWLSVVGESKKEEKKKVVWKDDVSFSSSSTSNSNASSTPSASNNNFLHKPKTPPSTTSSSTFTNLEPPLPWSHFCSTCSTPSPPSQKILTQKNISYEPLIRKIMTLEKAFQKCRLTDYCMSVVGARTAGRSIIFAAVLEVEPRDAHLHIHQGRVPLLLKGLIVSVNWNEVGTPFKALQWVSPPPLKPSMKIPRAGESTVRLQSLVKSLAGKWKNKIEEECVRLDNRCVLEQRCEKVIRNEGMPMFSVVTEEMGEGGVYT</sequence>
<dbReference type="Gene3D" id="1.10.720.30">
    <property type="entry name" value="SAP domain"/>
    <property type="match status" value="1"/>
</dbReference>
<comment type="caution">
    <text evidence="3">The sequence shown here is derived from an EMBL/GenBank/DDBJ whole genome shotgun (WGS) entry which is preliminary data.</text>
</comment>
<name>A0A9W7FPH9_9STRA</name>
<evidence type="ECO:0000256" key="1">
    <source>
        <dbReference type="SAM" id="MobiDB-lite"/>
    </source>
</evidence>
<evidence type="ECO:0000259" key="2">
    <source>
        <dbReference type="PROSITE" id="PS50800"/>
    </source>
</evidence>
<dbReference type="OrthoDB" id="10676865at2759"/>
<feature type="region of interest" description="Disordered" evidence="1">
    <location>
        <begin position="1"/>
        <end position="23"/>
    </location>
</feature>
<dbReference type="PROSITE" id="PS50800">
    <property type="entry name" value="SAP"/>
    <property type="match status" value="1"/>
</dbReference>
<dbReference type="Proteomes" id="UP001165122">
    <property type="component" value="Unassembled WGS sequence"/>
</dbReference>
<dbReference type="EMBL" id="BRXW01000240">
    <property type="protein sequence ID" value="GMI15957.1"/>
    <property type="molecule type" value="Genomic_DNA"/>
</dbReference>
<organism evidence="3 4">
    <name type="scientific">Triparma laevis f. longispina</name>
    <dbReference type="NCBI Taxonomy" id="1714387"/>
    <lineage>
        <taxon>Eukaryota</taxon>
        <taxon>Sar</taxon>
        <taxon>Stramenopiles</taxon>
        <taxon>Ochrophyta</taxon>
        <taxon>Bolidophyceae</taxon>
        <taxon>Parmales</taxon>
        <taxon>Triparmaceae</taxon>
        <taxon>Triparma</taxon>
    </lineage>
</organism>
<evidence type="ECO:0000313" key="3">
    <source>
        <dbReference type="EMBL" id="GMI15957.1"/>
    </source>
</evidence>
<dbReference type="InterPro" id="IPR036361">
    <property type="entry name" value="SAP_dom_sf"/>
</dbReference>
<proteinExistence type="predicted"/>
<feature type="compositionally biased region" description="Low complexity" evidence="1">
    <location>
        <begin position="399"/>
        <end position="421"/>
    </location>
</feature>
<protein>
    <recommendedName>
        <fullName evidence="2">SAP domain-containing protein</fullName>
    </recommendedName>
</protein>
<gene>
    <name evidence="3" type="ORF">TrLO_g3338</name>
</gene>
<reference evidence="4" key="1">
    <citation type="journal article" date="2023" name="Commun. Biol.">
        <title>Genome analysis of Parmales, the sister group of diatoms, reveals the evolutionary specialization of diatoms from phago-mixotrophs to photoautotrophs.</title>
        <authorList>
            <person name="Ban H."/>
            <person name="Sato S."/>
            <person name="Yoshikawa S."/>
            <person name="Yamada K."/>
            <person name="Nakamura Y."/>
            <person name="Ichinomiya M."/>
            <person name="Sato N."/>
            <person name="Blanc-Mathieu R."/>
            <person name="Endo H."/>
            <person name="Kuwata A."/>
            <person name="Ogata H."/>
        </authorList>
    </citation>
    <scope>NUCLEOTIDE SEQUENCE [LARGE SCALE GENOMIC DNA]</scope>
    <source>
        <strain evidence="4">NIES 3700</strain>
    </source>
</reference>
<feature type="region of interest" description="Disordered" evidence="1">
    <location>
        <begin position="399"/>
        <end position="437"/>
    </location>
</feature>
<accession>A0A9W7FPH9</accession>
<dbReference type="SUPFAM" id="SSF68906">
    <property type="entry name" value="SAP domain"/>
    <property type="match status" value="1"/>
</dbReference>
<keyword evidence="4" id="KW-1185">Reference proteome</keyword>
<dbReference type="InterPro" id="IPR003034">
    <property type="entry name" value="SAP_dom"/>
</dbReference>
<feature type="domain" description="SAP" evidence="2">
    <location>
        <begin position="42"/>
        <end position="76"/>
    </location>
</feature>
<evidence type="ECO:0000313" key="4">
    <source>
        <dbReference type="Proteomes" id="UP001165122"/>
    </source>
</evidence>